<evidence type="ECO:0000256" key="1">
    <source>
        <dbReference type="SAM" id="MobiDB-lite"/>
    </source>
</evidence>
<evidence type="ECO:0000259" key="3">
    <source>
        <dbReference type="Pfam" id="PF16313"/>
    </source>
</evidence>
<feature type="signal peptide" evidence="2">
    <location>
        <begin position="1"/>
        <end position="18"/>
    </location>
</feature>
<comment type="caution">
    <text evidence="6">The sequence shown here is derived from an EMBL/GenBank/DDBJ whole genome shotgun (WGS) entry which is preliminary data.</text>
</comment>
<dbReference type="CDD" id="cd04276">
    <property type="entry name" value="ZnMc_MMP_like_2"/>
    <property type="match status" value="1"/>
</dbReference>
<evidence type="ECO:0000256" key="2">
    <source>
        <dbReference type="SAM" id="SignalP"/>
    </source>
</evidence>
<sequence length="858" mass="96908">MFKQLLFLATALSFSAIAQDRRPTTPPAASGTPAATAPAAPAAAAPKAGPKSYKEVITDKSKTTKGLFIVHKLDEKYFFELPDSLLGREMMAITRLSQSSTTPGSVGLPAYGGELLNRQVVRFEKGPDNKIFMRSVAFINVSDDANAPIYKAVRNSNLDPIAMAFDVKAVRKDTSVVIEVTDFFKSDNTVISMSPIVRQAYKLTMLQNDRTYIQSIKSFPINTEIKVVKTYGVTPPMPSFGPSTSPIPSVNLPAASIAGAVTMELNTSFIALPAVPMKQRLFDLRVGYFANGYTVYGENSQRTEDKTFVVRWRLEPKNKADEERQRRGELIEPKKPIVFYIDPATPKQWRKFLKMGVDDWNVAFEKAGWKNAIRGEILADNDTTISMEDARYSAIRYFASDIENAYGPNVHDPRTGEILESHIGWYHNVMKLLKKWYMTQAAAADPRARKNKFDDELMGQLIRFVSSHEVGHTLGLRHNYGASTATPVEKLRDKEFITKNGHTSSIMDYARFNYVAQPEDGVTDFFPRIGDYDIWAIEWAYKPIYDTKTAEEDKLILNKWYKEKALPNRRLWFLTETNPYDPRSQNEDIGDNAMLASGYGIKNLQRIVPNLVEWTKQEGEDYDMLEEGYNEVVTQFRRYMGHVTKNVGGIYETPKSADQDGPVYEPTPKKMQKDAVAFLNQQLFNTPKWILDENILRRIRPDMGVDFISKIQETTLSSLFASDRLQRMIEMTEKTADAYSMDELFADVKGGVWGELKTRKAADAHRRNLQKIYVERMIATLNAPAAVGFPSTTPMKMFGAVVAPSVDIRKNDVQSMVRAHLTSLQGEIQAALPTITDKMTKYHLQDCVFRIKKALDPK</sequence>
<feature type="domain" description="DUF5118" evidence="5">
    <location>
        <begin position="50"/>
        <end position="98"/>
    </location>
</feature>
<dbReference type="PANTHER" id="PTHR38478">
    <property type="entry name" value="PEPTIDASE M1A AND M12B"/>
    <property type="match status" value="1"/>
</dbReference>
<feature type="compositionally biased region" description="Low complexity" evidence="1">
    <location>
        <begin position="27"/>
        <end position="46"/>
    </location>
</feature>
<dbReference type="InterPro" id="IPR034032">
    <property type="entry name" value="Zn_MMP-like_bac"/>
</dbReference>
<dbReference type="InterPro" id="IPR032534">
    <property type="entry name" value="EcxA_zinc-bd"/>
</dbReference>
<dbReference type="Pfam" id="PF17162">
    <property type="entry name" value="DUF5118"/>
    <property type="match status" value="1"/>
</dbReference>
<accession>A0A7W5ZKH7</accession>
<evidence type="ECO:0000313" key="7">
    <source>
        <dbReference type="Proteomes" id="UP000541352"/>
    </source>
</evidence>
<keyword evidence="7" id="KW-1185">Reference proteome</keyword>
<dbReference type="GO" id="GO:0008237">
    <property type="term" value="F:metallopeptidase activity"/>
    <property type="evidence" value="ECO:0007669"/>
    <property type="project" value="InterPro"/>
</dbReference>
<gene>
    <name evidence="6" type="ORF">FHS57_002514</name>
</gene>
<dbReference type="InterPro" id="IPR024079">
    <property type="entry name" value="MetalloPept_cat_dom_sf"/>
</dbReference>
<dbReference type="RefSeq" id="WP_183973992.1">
    <property type="nucleotide sequence ID" value="NZ_JACIBY010000004.1"/>
</dbReference>
<dbReference type="EMBL" id="JACIBY010000004">
    <property type="protein sequence ID" value="MBB3838509.1"/>
    <property type="molecule type" value="Genomic_DNA"/>
</dbReference>
<feature type="domain" description="DUF5117" evidence="4">
    <location>
        <begin position="113"/>
        <end position="317"/>
    </location>
</feature>
<proteinExistence type="predicted"/>
<dbReference type="InterPro" id="IPR033413">
    <property type="entry name" value="DUF5117"/>
</dbReference>
<dbReference type="InterPro" id="IPR033428">
    <property type="entry name" value="DUF5118"/>
</dbReference>
<feature type="domain" description="EcxA zinc-binding" evidence="3">
    <location>
        <begin position="451"/>
        <end position="757"/>
    </location>
</feature>
<evidence type="ECO:0000259" key="4">
    <source>
        <dbReference type="Pfam" id="PF17148"/>
    </source>
</evidence>
<dbReference type="Gene3D" id="3.40.390.10">
    <property type="entry name" value="Collagenase (Catalytic Domain)"/>
    <property type="match status" value="1"/>
</dbReference>
<dbReference type="PANTHER" id="PTHR38478:SF1">
    <property type="entry name" value="ZINC DEPENDENT METALLOPROTEASE DOMAIN LIPOPROTEIN"/>
    <property type="match status" value="1"/>
</dbReference>
<organism evidence="6 7">
    <name type="scientific">Runella defluvii</name>
    <dbReference type="NCBI Taxonomy" id="370973"/>
    <lineage>
        <taxon>Bacteria</taxon>
        <taxon>Pseudomonadati</taxon>
        <taxon>Bacteroidota</taxon>
        <taxon>Cytophagia</taxon>
        <taxon>Cytophagales</taxon>
        <taxon>Spirosomataceae</taxon>
        <taxon>Runella</taxon>
    </lineage>
</organism>
<evidence type="ECO:0000313" key="6">
    <source>
        <dbReference type="EMBL" id="MBB3838509.1"/>
    </source>
</evidence>
<name>A0A7W5ZKH7_9BACT</name>
<dbReference type="Pfam" id="PF16313">
    <property type="entry name" value="DUF4953"/>
    <property type="match status" value="1"/>
</dbReference>
<feature type="region of interest" description="Disordered" evidence="1">
    <location>
        <begin position="20"/>
        <end position="46"/>
    </location>
</feature>
<dbReference type="AlphaFoldDB" id="A0A7W5ZKH7"/>
<protein>
    <recommendedName>
        <fullName evidence="8">Zinc-dependent metalloprotease</fullName>
    </recommendedName>
</protein>
<feature type="chain" id="PRO_5030902413" description="Zinc-dependent metalloprotease" evidence="2">
    <location>
        <begin position="19"/>
        <end position="858"/>
    </location>
</feature>
<evidence type="ECO:0000259" key="5">
    <source>
        <dbReference type="Pfam" id="PF17162"/>
    </source>
</evidence>
<dbReference type="Pfam" id="PF17148">
    <property type="entry name" value="DUF5117"/>
    <property type="match status" value="1"/>
</dbReference>
<dbReference type="SUPFAM" id="SSF55486">
    <property type="entry name" value="Metalloproteases ('zincins'), catalytic domain"/>
    <property type="match status" value="1"/>
</dbReference>
<reference evidence="6 7" key="1">
    <citation type="submission" date="2020-08" db="EMBL/GenBank/DDBJ databases">
        <title>Genomic Encyclopedia of Type Strains, Phase IV (KMG-IV): sequencing the most valuable type-strain genomes for metagenomic binning, comparative biology and taxonomic classification.</title>
        <authorList>
            <person name="Goeker M."/>
        </authorList>
    </citation>
    <scope>NUCLEOTIDE SEQUENCE [LARGE SCALE GENOMIC DNA]</scope>
    <source>
        <strain evidence="6 7">DSM 17976</strain>
    </source>
</reference>
<keyword evidence="2" id="KW-0732">Signal</keyword>
<evidence type="ECO:0008006" key="8">
    <source>
        <dbReference type="Google" id="ProtNLM"/>
    </source>
</evidence>
<dbReference type="Proteomes" id="UP000541352">
    <property type="component" value="Unassembled WGS sequence"/>
</dbReference>